<dbReference type="Pfam" id="PF02082">
    <property type="entry name" value="Rrf2"/>
    <property type="match status" value="1"/>
</dbReference>
<dbReference type="GO" id="GO:0005829">
    <property type="term" value="C:cytosol"/>
    <property type="evidence" value="ECO:0007669"/>
    <property type="project" value="TreeGrafter"/>
</dbReference>
<gene>
    <name evidence="1" type="ORF">EV659_10445</name>
</gene>
<dbReference type="InParanoid" id="A0A4R2PMC2"/>
<organism evidence="1 2">
    <name type="scientific">Rhodothalassium salexigens DSM 2132</name>
    <dbReference type="NCBI Taxonomy" id="1188247"/>
    <lineage>
        <taxon>Bacteria</taxon>
        <taxon>Pseudomonadati</taxon>
        <taxon>Pseudomonadota</taxon>
        <taxon>Alphaproteobacteria</taxon>
        <taxon>Rhodothalassiales</taxon>
        <taxon>Rhodothalassiaceae</taxon>
        <taxon>Rhodothalassium</taxon>
    </lineage>
</organism>
<reference evidence="1 2" key="1">
    <citation type="submission" date="2019-03" db="EMBL/GenBank/DDBJ databases">
        <title>Genomic Encyclopedia of Type Strains, Phase IV (KMG-IV): sequencing the most valuable type-strain genomes for metagenomic binning, comparative biology and taxonomic classification.</title>
        <authorList>
            <person name="Goeker M."/>
        </authorList>
    </citation>
    <scope>NUCLEOTIDE SEQUENCE [LARGE SCALE GENOMIC DNA]</scope>
    <source>
        <strain evidence="1 2">DSM 2132</strain>
    </source>
</reference>
<keyword evidence="2" id="KW-1185">Reference proteome</keyword>
<dbReference type="AlphaFoldDB" id="A0A4R2PMC2"/>
<accession>A0A4R2PMC2</accession>
<name>A0A4R2PMC2_RHOSA</name>
<dbReference type="Gene3D" id="1.10.10.10">
    <property type="entry name" value="Winged helix-like DNA-binding domain superfamily/Winged helix DNA-binding domain"/>
    <property type="match status" value="1"/>
</dbReference>
<dbReference type="FunCoup" id="A0A4R2PMC2">
    <property type="interactions" value="316"/>
</dbReference>
<comment type="caution">
    <text evidence="1">The sequence shown here is derived from an EMBL/GenBank/DDBJ whole genome shotgun (WGS) entry which is preliminary data.</text>
</comment>
<proteinExistence type="predicted"/>
<sequence>MIKLPRKVAYVFEALVELARTAGSGPLASRALAERQQIPARYLEQALQRLVRDGILEGVRGPRGGYRLARRPDDIPLSAVVRATLEAEGESPDSPYETKSEIGAAVIQPLFLDLERSLMQRLGALTVADLVVRADQAGALAVVGRAHAGFKPMSAAAVPTS</sequence>
<dbReference type="InterPro" id="IPR000944">
    <property type="entry name" value="Tscrpt_reg_Rrf2"/>
</dbReference>
<dbReference type="InterPro" id="IPR036390">
    <property type="entry name" value="WH_DNA-bd_sf"/>
</dbReference>
<dbReference type="PANTHER" id="PTHR33221">
    <property type="entry name" value="WINGED HELIX-TURN-HELIX TRANSCRIPTIONAL REGULATOR, RRF2 FAMILY"/>
    <property type="match status" value="1"/>
</dbReference>
<dbReference type="RefSeq" id="WP_242463636.1">
    <property type="nucleotide sequence ID" value="NZ_JACIGF010000004.1"/>
</dbReference>
<dbReference type="Proteomes" id="UP000295399">
    <property type="component" value="Unassembled WGS sequence"/>
</dbReference>
<dbReference type="GO" id="GO:0003700">
    <property type="term" value="F:DNA-binding transcription factor activity"/>
    <property type="evidence" value="ECO:0007669"/>
    <property type="project" value="TreeGrafter"/>
</dbReference>
<dbReference type="NCBIfam" id="TIGR00738">
    <property type="entry name" value="rrf2_super"/>
    <property type="match status" value="1"/>
</dbReference>
<dbReference type="SUPFAM" id="SSF46785">
    <property type="entry name" value="Winged helix' DNA-binding domain"/>
    <property type="match status" value="1"/>
</dbReference>
<evidence type="ECO:0000313" key="2">
    <source>
        <dbReference type="Proteomes" id="UP000295399"/>
    </source>
</evidence>
<dbReference type="PROSITE" id="PS51197">
    <property type="entry name" value="HTH_RRF2_2"/>
    <property type="match status" value="1"/>
</dbReference>
<evidence type="ECO:0000313" key="1">
    <source>
        <dbReference type="EMBL" id="TCP35195.1"/>
    </source>
</evidence>
<protein>
    <submittedName>
        <fullName evidence="1">BadM/Rrf2 family transcriptional regulator</fullName>
    </submittedName>
</protein>
<dbReference type="EMBL" id="SLXO01000004">
    <property type="protein sequence ID" value="TCP35195.1"/>
    <property type="molecule type" value="Genomic_DNA"/>
</dbReference>
<dbReference type="PANTHER" id="PTHR33221:SF15">
    <property type="entry name" value="HTH-TYPE TRANSCRIPTIONAL REGULATOR YWGB-RELATED"/>
    <property type="match status" value="1"/>
</dbReference>
<dbReference type="InterPro" id="IPR036388">
    <property type="entry name" value="WH-like_DNA-bd_sf"/>
</dbReference>